<dbReference type="PANTHER" id="PTHR12420:SF15">
    <property type="entry name" value="PHD FINGER PROTEIN 6"/>
    <property type="match status" value="1"/>
</dbReference>
<dbReference type="GO" id="GO:0008270">
    <property type="term" value="F:zinc ion binding"/>
    <property type="evidence" value="ECO:0007669"/>
    <property type="project" value="UniProtKB-KW"/>
</dbReference>
<sequence length="86" mass="9716">MSHSTPVLGVCRFCHQREQNKETGALLKTSDDGVTAHFNCMKCKVCGKIGATIGCELKRCRKTYHYMCAKRDGAEIIDNEDEEKYL</sequence>
<evidence type="ECO:0000256" key="2">
    <source>
        <dbReference type="ARBA" id="ARBA00022771"/>
    </source>
</evidence>
<evidence type="ECO:0000256" key="3">
    <source>
        <dbReference type="ARBA" id="ARBA00022833"/>
    </source>
</evidence>
<organism evidence="5 6">
    <name type="scientific">Xenopus laevis</name>
    <name type="common">African clawed frog</name>
    <dbReference type="NCBI Taxonomy" id="8355"/>
    <lineage>
        <taxon>Eukaryota</taxon>
        <taxon>Metazoa</taxon>
        <taxon>Chordata</taxon>
        <taxon>Craniata</taxon>
        <taxon>Vertebrata</taxon>
        <taxon>Euteleostomi</taxon>
        <taxon>Amphibia</taxon>
        <taxon>Batrachia</taxon>
        <taxon>Anura</taxon>
        <taxon>Pipoidea</taxon>
        <taxon>Pipidae</taxon>
        <taxon>Xenopodinae</taxon>
        <taxon>Xenopus</taxon>
        <taxon>Xenopus</taxon>
    </lineage>
</organism>
<proteinExistence type="predicted"/>
<protein>
    <recommendedName>
        <fullName evidence="4">PHD-type domain-containing protein</fullName>
    </recommendedName>
</protein>
<evidence type="ECO:0000259" key="4">
    <source>
        <dbReference type="PROSITE" id="PS51805"/>
    </source>
</evidence>
<dbReference type="InterPro" id="IPR034732">
    <property type="entry name" value="EPHD"/>
</dbReference>
<keyword evidence="1" id="KW-0479">Metal-binding</keyword>
<keyword evidence="2" id="KW-0863">Zinc-finger</keyword>
<evidence type="ECO:0000313" key="6">
    <source>
        <dbReference type="Proteomes" id="UP000694892"/>
    </source>
</evidence>
<dbReference type="Pfam" id="PF13771">
    <property type="entry name" value="zf-HC5HC2H"/>
    <property type="match status" value="1"/>
</dbReference>
<dbReference type="PANTHER" id="PTHR12420">
    <property type="entry name" value="PHD FINGER PROTEIN"/>
    <property type="match status" value="1"/>
</dbReference>
<reference evidence="6" key="1">
    <citation type="journal article" date="2016" name="Nature">
        <title>Genome evolution in the allotetraploid frog Xenopus laevis.</title>
        <authorList>
            <person name="Session A.M."/>
            <person name="Uno Y."/>
            <person name="Kwon T."/>
            <person name="Chapman J.A."/>
            <person name="Toyoda A."/>
            <person name="Takahashi S."/>
            <person name="Fukui A."/>
            <person name="Hikosaka A."/>
            <person name="Suzuki A."/>
            <person name="Kondo M."/>
            <person name="van Heeringen S.J."/>
            <person name="Quigley I."/>
            <person name="Heinz S."/>
            <person name="Ogino H."/>
            <person name="Ochi H."/>
            <person name="Hellsten U."/>
            <person name="Lyons J.B."/>
            <person name="Simakov O."/>
            <person name="Putnam N."/>
            <person name="Stites J."/>
            <person name="Kuroki Y."/>
            <person name="Tanaka T."/>
            <person name="Michiue T."/>
            <person name="Watanabe M."/>
            <person name="Bogdanovic O."/>
            <person name="Lister R."/>
            <person name="Georgiou G."/>
            <person name="Paranjpe S.S."/>
            <person name="van Kruijsbergen I."/>
            <person name="Shu S."/>
            <person name="Carlson J."/>
            <person name="Kinoshita T."/>
            <person name="Ohta Y."/>
            <person name="Mawaribuchi S."/>
            <person name="Jenkins J."/>
            <person name="Grimwood J."/>
            <person name="Schmutz J."/>
            <person name="Mitros T."/>
            <person name="Mozaffari S.V."/>
            <person name="Suzuki Y."/>
            <person name="Haramoto Y."/>
            <person name="Yamamoto T.S."/>
            <person name="Takagi C."/>
            <person name="Heald R."/>
            <person name="Miller K."/>
            <person name="Haudenschild C."/>
            <person name="Kitzman J."/>
            <person name="Nakayama T."/>
            <person name="Izutsu Y."/>
            <person name="Robert J."/>
            <person name="Fortriede J."/>
            <person name="Burns K."/>
            <person name="Lotay V."/>
            <person name="Karimi K."/>
            <person name="Yasuoka Y."/>
            <person name="Dichmann D.S."/>
            <person name="Flajnik M.F."/>
            <person name="Houston D.W."/>
            <person name="Shendure J."/>
            <person name="DuPasquier L."/>
            <person name="Vize P.D."/>
            <person name="Zorn A.M."/>
            <person name="Ito M."/>
            <person name="Marcotte E.M."/>
            <person name="Wallingford J.B."/>
            <person name="Ito Y."/>
            <person name="Asashima M."/>
            <person name="Ueno N."/>
            <person name="Matsuda Y."/>
            <person name="Veenstra G.J."/>
            <person name="Fujiyama A."/>
            <person name="Harland R.M."/>
            <person name="Taira M."/>
            <person name="Rokhsar D.S."/>
        </authorList>
    </citation>
    <scope>NUCLEOTIDE SEQUENCE [LARGE SCALE GENOMIC DNA]</scope>
    <source>
        <strain evidence="6">J</strain>
    </source>
</reference>
<dbReference type="InterPro" id="IPR013083">
    <property type="entry name" value="Znf_RING/FYVE/PHD"/>
</dbReference>
<dbReference type="SUPFAM" id="SSF57903">
    <property type="entry name" value="FYVE/PHD zinc finger"/>
    <property type="match status" value="1"/>
</dbReference>
<dbReference type="PROSITE" id="PS51805">
    <property type="entry name" value="EPHD"/>
    <property type="match status" value="1"/>
</dbReference>
<name>A0A974DJC6_XENLA</name>
<dbReference type="EMBL" id="CM004469">
    <property type="protein sequence ID" value="OCT93044.1"/>
    <property type="molecule type" value="Genomic_DNA"/>
</dbReference>
<dbReference type="AlphaFoldDB" id="A0A974DJC6"/>
<accession>A0A974DJC6</accession>
<dbReference type="GO" id="GO:0005634">
    <property type="term" value="C:nucleus"/>
    <property type="evidence" value="ECO:0007669"/>
    <property type="project" value="TreeGrafter"/>
</dbReference>
<dbReference type="InterPro" id="IPR051188">
    <property type="entry name" value="PHD-type_Zinc_Finger"/>
</dbReference>
<dbReference type="Proteomes" id="UP000694892">
    <property type="component" value="Chromosome 2S"/>
</dbReference>
<keyword evidence="3" id="KW-0862">Zinc</keyword>
<evidence type="ECO:0000313" key="5">
    <source>
        <dbReference type="EMBL" id="OCT93044.1"/>
    </source>
</evidence>
<dbReference type="Gene3D" id="3.30.40.10">
    <property type="entry name" value="Zinc/RING finger domain, C3HC4 (zinc finger)"/>
    <property type="match status" value="1"/>
</dbReference>
<dbReference type="InterPro" id="IPR011011">
    <property type="entry name" value="Znf_FYVE_PHD"/>
</dbReference>
<evidence type="ECO:0000256" key="1">
    <source>
        <dbReference type="ARBA" id="ARBA00022723"/>
    </source>
</evidence>
<dbReference type="GO" id="GO:0042826">
    <property type="term" value="F:histone deacetylase binding"/>
    <property type="evidence" value="ECO:0007669"/>
    <property type="project" value="TreeGrafter"/>
</dbReference>
<gene>
    <name evidence="5" type="ORF">XELAEV_18016110mg</name>
</gene>
<feature type="domain" description="PHD-type" evidence="4">
    <location>
        <begin position="41"/>
        <end position="86"/>
    </location>
</feature>
<dbReference type="GO" id="GO:0042393">
    <property type="term" value="F:histone binding"/>
    <property type="evidence" value="ECO:0007669"/>
    <property type="project" value="TreeGrafter"/>
</dbReference>